<dbReference type="AlphaFoldDB" id="A0AAV6Q112"/>
<evidence type="ECO:0000313" key="3">
    <source>
        <dbReference type="Proteomes" id="UP000693946"/>
    </source>
</evidence>
<accession>A0AAV6Q112</accession>
<organism evidence="2 3">
    <name type="scientific">Solea senegalensis</name>
    <name type="common">Senegalese sole</name>
    <dbReference type="NCBI Taxonomy" id="28829"/>
    <lineage>
        <taxon>Eukaryota</taxon>
        <taxon>Metazoa</taxon>
        <taxon>Chordata</taxon>
        <taxon>Craniata</taxon>
        <taxon>Vertebrata</taxon>
        <taxon>Euteleostomi</taxon>
        <taxon>Actinopterygii</taxon>
        <taxon>Neopterygii</taxon>
        <taxon>Teleostei</taxon>
        <taxon>Neoteleostei</taxon>
        <taxon>Acanthomorphata</taxon>
        <taxon>Carangaria</taxon>
        <taxon>Pleuronectiformes</taxon>
        <taxon>Pleuronectoidei</taxon>
        <taxon>Soleidae</taxon>
        <taxon>Solea</taxon>
    </lineage>
</organism>
<comment type="caution">
    <text evidence="2">The sequence shown here is derived from an EMBL/GenBank/DDBJ whole genome shotgun (WGS) entry which is preliminary data.</text>
</comment>
<sequence>MTLGKTQKPQDKWMKYLNERRQRWKSQTFEFEKNTARAELQIFFKYDDNFTSKDSQTLSHRGRSDSETETVRQKRQRDRDAHVKSINIKANLRCKPLRFIELNIVPVFVNPGDGRDGGDDGDDGDARQTLVANSGRSFIKVSQKGSRV</sequence>
<dbReference type="EMBL" id="JAGKHQ010000019">
    <property type="protein sequence ID" value="KAG7481965.1"/>
    <property type="molecule type" value="Genomic_DNA"/>
</dbReference>
<evidence type="ECO:0000313" key="2">
    <source>
        <dbReference type="EMBL" id="KAG7481965.1"/>
    </source>
</evidence>
<name>A0AAV6Q112_SOLSE</name>
<keyword evidence="3" id="KW-1185">Reference proteome</keyword>
<protein>
    <submittedName>
        <fullName evidence="2">Uncharacterized protein</fullName>
    </submittedName>
</protein>
<feature type="region of interest" description="Disordered" evidence="1">
    <location>
        <begin position="52"/>
        <end position="82"/>
    </location>
</feature>
<reference evidence="2 3" key="1">
    <citation type="journal article" date="2021" name="Sci. Rep.">
        <title>Chromosome anchoring in Senegalese sole (Solea senegalensis) reveals sex-associated markers and genome rearrangements in flatfish.</title>
        <authorList>
            <person name="Guerrero-Cozar I."/>
            <person name="Gomez-Garrido J."/>
            <person name="Berbel C."/>
            <person name="Martinez-Blanch J.F."/>
            <person name="Alioto T."/>
            <person name="Claros M.G."/>
            <person name="Gagnaire P.A."/>
            <person name="Manchado M."/>
        </authorList>
    </citation>
    <scope>NUCLEOTIDE SEQUENCE [LARGE SCALE GENOMIC DNA]</scope>
    <source>
        <strain evidence="2">Sse05_10M</strain>
    </source>
</reference>
<gene>
    <name evidence="2" type="ORF">JOB18_009447</name>
</gene>
<proteinExistence type="predicted"/>
<dbReference type="Proteomes" id="UP000693946">
    <property type="component" value="Linkage Group LG7"/>
</dbReference>
<evidence type="ECO:0000256" key="1">
    <source>
        <dbReference type="SAM" id="MobiDB-lite"/>
    </source>
</evidence>
<feature type="compositionally biased region" description="Basic and acidic residues" evidence="1">
    <location>
        <begin position="62"/>
        <end position="82"/>
    </location>
</feature>